<evidence type="ECO:0000313" key="21">
    <source>
        <dbReference type="Proteomes" id="UP000184997"/>
    </source>
</evidence>
<feature type="binding site" evidence="15">
    <location>
        <position position="463"/>
    </location>
    <ligand>
        <name>Mg(2+)</name>
        <dbReference type="ChEBI" id="CHEBI:18420"/>
        <note>shared with alpha subunit</note>
    </ligand>
</feature>
<dbReference type="InterPro" id="IPR033714">
    <property type="entry name" value="tRNA_bind_bactPheRS"/>
</dbReference>
<dbReference type="SMART" id="SM00874">
    <property type="entry name" value="B5"/>
    <property type="match status" value="1"/>
</dbReference>
<dbReference type="AlphaFoldDB" id="A0A1M4JII7"/>
<comment type="subcellular location">
    <subcellularLocation>
        <location evidence="1 15">Cytoplasm</location>
    </subcellularLocation>
</comment>
<gene>
    <name evidence="15" type="primary">pheT</name>
    <name evidence="20" type="ORF">XTGNCPPB3709_2099</name>
</gene>
<dbReference type="SUPFAM" id="SSF46955">
    <property type="entry name" value="Putative DNA-binding domain"/>
    <property type="match status" value="1"/>
</dbReference>
<dbReference type="EMBL" id="FLUK01000165">
    <property type="protein sequence ID" value="SBV88162.1"/>
    <property type="molecule type" value="Genomic_DNA"/>
</dbReference>
<keyword evidence="4 15" id="KW-0963">Cytoplasm</keyword>
<evidence type="ECO:0000259" key="17">
    <source>
        <dbReference type="PROSITE" id="PS50886"/>
    </source>
</evidence>
<comment type="subunit">
    <text evidence="3 15">Tetramer of two alpha and two beta subunits.</text>
</comment>
<dbReference type="CDD" id="cd00769">
    <property type="entry name" value="PheRS_beta_core"/>
    <property type="match status" value="1"/>
</dbReference>
<dbReference type="Pfam" id="PF03147">
    <property type="entry name" value="FDX-ACB"/>
    <property type="match status" value="1"/>
</dbReference>
<dbReference type="HAMAP" id="MF_00283">
    <property type="entry name" value="Phe_tRNA_synth_beta1"/>
    <property type="match status" value="1"/>
</dbReference>
<dbReference type="InterPro" id="IPR004532">
    <property type="entry name" value="Phe-tRNA-ligase_IIc_bsu_bact"/>
</dbReference>
<dbReference type="SUPFAM" id="SSF54991">
    <property type="entry name" value="Anticodon-binding domain of PheRS"/>
    <property type="match status" value="1"/>
</dbReference>
<dbReference type="FunFam" id="2.40.50.140:FF:000045">
    <property type="entry name" value="Phenylalanine--tRNA ligase beta subunit"/>
    <property type="match status" value="1"/>
</dbReference>
<dbReference type="NCBIfam" id="NF045760">
    <property type="entry name" value="YtpR"/>
    <property type="match status" value="1"/>
</dbReference>
<dbReference type="FunFam" id="3.30.930.10:FF:000022">
    <property type="entry name" value="Phenylalanine--tRNA ligase beta subunit"/>
    <property type="match status" value="1"/>
</dbReference>
<dbReference type="SMART" id="SM00873">
    <property type="entry name" value="B3_4"/>
    <property type="match status" value="1"/>
</dbReference>
<sequence>MKFSENWLRSHVPTQASRDELAATLTAIGLEVEEVTPLGESLQQVVVARIVEAVRHPEADRLQVCQVDAGQGGLLQIVCGAPNARAGLVAPLALLGAQVGGIAIKAARLRGVESNGMLCSAKELGLDSDASGLFELPDDAPIGQALSEYLGLPDASIEIKLTPNRADCFGVRGIAYDVAAACASEVLPFAAAPVAVASERRLEVRLQAGADAPRYCGRVVEDLDPAAKTPLWMAERLRRSGVRPVSLLVDITQYVMLELGQPMHAFDLDTLRGPVGVRRARSGETLKLLDGRDATLDDGFLAVTDGDRVVALAGLMGGHDTRVTDATRHVFLEAAHFAPAAIMGRGRKLGLHTDAGHRFERGVDPALPRPALELATRLVLELAGGRAGPVVEAELPEHLSAPAPIALRRARIVRVLGIEIADADVERILRALGMQVVATGTGWQVTAPSRRFDIALEEDLIEELARIHGYDRLPTTLPGGASRIAMGSETQLDEPSVRRQLVAREMLETINYAFVDAALLDQWGLDAGRVALANPLSAELAVMRPSLLPGLVAALGRNVARQAGRVRLFELGKVFAAAATTGAAPAETQRVAAAVCGDAEALQWGLPARKVDFHDLKGDLDALASAAGARLDYRPSALPFAHPTRAADVYRDGARIGWIGQLHPRLLQAMQIDVEVLGFELDLAPLAARALPRAAELSRFPSVRRDLAFLVPEAVAWSALANSVRGAVGPLLREVVLFDRYVGPGVEAGFKSLAMGLILQDNSRTLTDRDVEAVVADAVAALAREHDSRLRRRG</sequence>
<dbReference type="GO" id="GO:0000287">
    <property type="term" value="F:magnesium ion binding"/>
    <property type="evidence" value="ECO:0007669"/>
    <property type="project" value="UniProtKB-UniRule"/>
</dbReference>
<dbReference type="FunFam" id="3.50.40.10:FF:000001">
    <property type="entry name" value="Phenylalanine--tRNA ligase beta subunit"/>
    <property type="match status" value="1"/>
</dbReference>
<evidence type="ECO:0000256" key="12">
    <source>
        <dbReference type="ARBA" id="ARBA00022917"/>
    </source>
</evidence>
<dbReference type="SUPFAM" id="SSF55681">
    <property type="entry name" value="Class II aaRS and biotin synthetases"/>
    <property type="match status" value="1"/>
</dbReference>
<dbReference type="CDD" id="cd02796">
    <property type="entry name" value="tRNA_bind_bactPheRS"/>
    <property type="match status" value="1"/>
</dbReference>
<dbReference type="InterPro" id="IPR002547">
    <property type="entry name" value="tRNA-bd_dom"/>
</dbReference>
<evidence type="ECO:0000256" key="3">
    <source>
        <dbReference type="ARBA" id="ARBA00011209"/>
    </source>
</evidence>
<dbReference type="GO" id="GO:0009328">
    <property type="term" value="C:phenylalanine-tRNA ligase complex"/>
    <property type="evidence" value="ECO:0007669"/>
    <property type="project" value="TreeGrafter"/>
</dbReference>
<keyword evidence="6 15" id="KW-0436">Ligase</keyword>
<dbReference type="SMART" id="SM00896">
    <property type="entry name" value="FDX-ACB"/>
    <property type="match status" value="1"/>
</dbReference>
<dbReference type="Gene3D" id="3.30.930.10">
    <property type="entry name" value="Bira Bifunctional Protein, Domain 2"/>
    <property type="match status" value="1"/>
</dbReference>
<dbReference type="PROSITE" id="PS51447">
    <property type="entry name" value="FDX_ACB"/>
    <property type="match status" value="1"/>
</dbReference>
<keyword evidence="11 16" id="KW-0694">RNA-binding</keyword>
<evidence type="ECO:0000259" key="18">
    <source>
        <dbReference type="PROSITE" id="PS51447"/>
    </source>
</evidence>
<dbReference type="InterPro" id="IPR041616">
    <property type="entry name" value="PheRS_beta_core"/>
</dbReference>
<evidence type="ECO:0000259" key="19">
    <source>
        <dbReference type="PROSITE" id="PS51483"/>
    </source>
</evidence>
<evidence type="ECO:0000256" key="4">
    <source>
        <dbReference type="ARBA" id="ARBA00022490"/>
    </source>
</evidence>
<evidence type="ECO:0000256" key="9">
    <source>
        <dbReference type="ARBA" id="ARBA00022840"/>
    </source>
</evidence>
<feature type="binding site" evidence="15">
    <location>
        <position position="453"/>
    </location>
    <ligand>
        <name>Mg(2+)</name>
        <dbReference type="ChEBI" id="CHEBI:18420"/>
        <note>shared with alpha subunit</note>
    </ligand>
</feature>
<evidence type="ECO:0000256" key="14">
    <source>
        <dbReference type="ARBA" id="ARBA00049255"/>
    </source>
</evidence>
<evidence type="ECO:0000256" key="8">
    <source>
        <dbReference type="ARBA" id="ARBA00022741"/>
    </source>
</evidence>
<feature type="domain" description="B5" evidence="19">
    <location>
        <begin position="400"/>
        <end position="475"/>
    </location>
</feature>
<dbReference type="Pfam" id="PF17759">
    <property type="entry name" value="tRNA_synthFbeta"/>
    <property type="match status" value="1"/>
</dbReference>
<dbReference type="GO" id="GO:0006432">
    <property type="term" value="P:phenylalanyl-tRNA aminoacylation"/>
    <property type="evidence" value="ECO:0007669"/>
    <property type="project" value="UniProtKB-UniRule"/>
</dbReference>
<dbReference type="EC" id="6.1.1.20" evidence="15"/>
<dbReference type="PROSITE" id="PS51483">
    <property type="entry name" value="B5"/>
    <property type="match status" value="1"/>
</dbReference>
<dbReference type="SUPFAM" id="SSF50249">
    <property type="entry name" value="Nucleic acid-binding proteins"/>
    <property type="match status" value="1"/>
</dbReference>
<feature type="binding site" evidence="15">
    <location>
        <position position="462"/>
    </location>
    <ligand>
        <name>Mg(2+)</name>
        <dbReference type="ChEBI" id="CHEBI:18420"/>
        <note>shared with alpha subunit</note>
    </ligand>
</feature>
<evidence type="ECO:0000256" key="11">
    <source>
        <dbReference type="ARBA" id="ARBA00022884"/>
    </source>
</evidence>
<evidence type="ECO:0000256" key="15">
    <source>
        <dbReference type="HAMAP-Rule" id="MF_00283"/>
    </source>
</evidence>
<dbReference type="InterPro" id="IPR036690">
    <property type="entry name" value="Fdx_antiC-bd_sf"/>
</dbReference>
<keyword evidence="10 15" id="KW-0460">Magnesium</keyword>
<feature type="domain" description="FDX-ACB" evidence="18">
    <location>
        <begin position="698"/>
        <end position="791"/>
    </location>
</feature>
<keyword evidence="7 15" id="KW-0479">Metal-binding</keyword>
<dbReference type="SUPFAM" id="SSF56037">
    <property type="entry name" value="PheT/TilS domain"/>
    <property type="match status" value="1"/>
</dbReference>
<evidence type="ECO:0000256" key="7">
    <source>
        <dbReference type="ARBA" id="ARBA00022723"/>
    </source>
</evidence>
<dbReference type="GO" id="GO:0004826">
    <property type="term" value="F:phenylalanine-tRNA ligase activity"/>
    <property type="evidence" value="ECO:0007669"/>
    <property type="project" value="UniProtKB-UniRule"/>
</dbReference>
<protein>
    <recommendedName>
        <fullName evidence="15">Phenylalanine--tRNA ligase beta subunit</fullName>
        <ecNumber evidence="15">6.1.1.20</ecNumber>
    </recommendedName>
    <alternativeName>
        <fullName evidence="15">Phenylalanyl-tRNA synthetase beta subunit</fullName>
        <shortName evidence="15">PheRS</shortName>
    </alternativeName>
</protein>
<dbReference type="RefSeq" id="WP_053113701.1">
    <property type="nucleotide sequence ID" value="NZ_CP076252.1"/>
</dbReference>
<dbReference type="InterPro" id="IPR020825">
    <property type="entry name" value="Phe-tRNA_synthase-like_B3/B4"/>
</dbReference>
<dbReference type="Pfam" id="PF01588">
    <property type="entry name" value="tRNA_bind"/>
    <property type="match status" value="1"/>
</dbReference>
<evidence type="ECO:0000256" key="5">
    <source>
        <dbReference type="ARBA" id="ARBA00022555"/>
    </source>
</evidence>
<keyword evidence="8 15" id="KW-0547">Nucleotide-binding</keyword>
<keyword evidence="13 15" id="KW-0030">Aminoacyl-tRNA synthetase</keyword>
<dbReference type="NCBIfam" id="TIGR00472">
    <property type="entry name" value="pheT_bact"/>
    <property type="match status" value="1"/>
</dbReference>
<keyword evidence="12 15" id="KW-0648">Protein biosynthesis</keyword>
<comment type="catalytic activity">
    <reaction evidence="14 15">
        <text>tRNA(Phe) + L-phenylalanine + ATP = L-phenylalanyl-tRNA(Phe) + AMP + diphosphate + H(+)</text>
        <dbReference type="Rhea" id="RHEA:19413"/>
        <dbReference type="Rhea" id="RHEA-COMP:9668"/>
        <dbReference type="Rhea" id="RHEA-COMP:9699"/>
        <dbReference type="ChEBI" id="CHEBI:15378"/>
        <dbReference type="ChEBI" id="CHEBI:30616"/>
        <dbReference type="ChEBI" id="CHEBI:33019"/>
        <dbReference type="ChEBI" id="CHEBI:58095"/>
        <dbReference type="ChEBI" id="CHEBI:78442"/>
        <dbReference type="ChEBI" id="CHEBI:78531"/>
        <dbReference type="ChEBI" id="CHEBI:456215"/>
        <dbReference type="EC" id="6.1.1.20"/>
    </reaction>
</comment>
<dbReference type="PANTHER" id="PTHR10947:SF0">
    <property type="entry name" value="PHENYLALANINE--TRNA LIGASE BETA SUBUNIT"/>
    <property type="match status" value="1"/>
</dbReference>
<name>A0A1M4JII7_9XANT</name>
<keyword evidence="5 16" id="KW-0820">tRNA-binding</keyword>
<dbReference type="InterPro" id="IPR009061">
    <property type="entry name" value="DNA-bd_dom_put_sf"/>
</dbReference>
<dbReference type="PANTHER" id="PTHR10947">
    <property type="entry name" value="PHENYLALANYL-TRNA SYNTHETASE BETA CHAIN AND LEUCINE-RICH REPEAT-CONTAINING PROTEIN 47"/>
    <property type="match status" value="1"/>
</dbReference>
<organism evidence="20 21">
    <name type="scientific">Xanthomonas graminis pv. graminis</name>
    <dbReference type="NCBI Taxonomy" id="134874"/>
    <lineage>
        <taxon>Bacteria</taxon>
        <taxon>Pseudomonadati</taxon>
        <taxon>Pseudomonadota</taxon>
        <taxon>Gammaproteobacteria</taxon>
        <taxon>Lysobacterales</taxon>
        <taxon>Lysobacteraceae</taxon>
        <taxon>Xanthomonas</taxon>
        <taxon>Xanthomonas translucens group</taxon>
        <taxon>Xanthomonas graminis</taxon>
    </lineage>
</organism>
<dbReference type="Gene3D" id="3.30.56.10">
    <property type="match status" value="2"/>
</dbReference>
<evidence type="ECO:0000256" key="10">
    <source>
        <dbReference type="ARBA" id="ARBA00022842"/>
    </source>
</evidence>
<dbReference type="InterPro" id="IPR005121">
    <property type="entry name" value="Fdx_antiC-bd"/>
</dbReference>
<dbReference type="Gene3D" id="3.50.40.10">
    <property type="entry name" value="Phenylalanyl-trna Synthetase, Chain B, domain 3"/>
    <property type="match status" value="1"/>
</dbReference>
<accession>A0A1M4JII7</accession>
<dbReference type="FunFam" id="3.30.56.10:FF:000002">
    <property type="entry name" value="Phenylalanine--tRNA ligase beta subunit"/>
    <property type="match status" value="1"/>
</dbReference>
<evidence type="ECO:0000256" key="2">
    <source>
        <dbReference type="ARBA" id="ARBA00008653"/>
    </source>
</evidence>
<dbReference type="Pfam" id="PF03484">
    <property type="entry name" value="B5"/>
    <property type="match status" value="1"/>
</dbReference>
<dbReference type="InterPro" id="IPR045060">
    <property type="entry name" value="Phe-tRNA-ligase_IIc_bsu"/>
</dbReference>
<reference evidence="21" key="1">
    <citation type="submission" date="2016-07" db="EMBL/GenBank/DDBJ databases">
        <authorList>
            <person name="Florea S."/>
            <person name="Webb J.S."/>
            <person name="Jaromczyk J."/>
            <person name="Schardl C.L."/>
        </authorList>
    </citation>
    <scope>NUCLEOTIDE SEQUENCE [LARGE SCALE GENOMIC DNA]</scope>
</reference>
<feature type="domain" description="TRNA-binding" evidence="17">
    <location>
        <begin position="39"/>
        <end position="147"/>
    </location>
</feature>
<dbReference type="Proteomes" id="UP000184997">
    <property type="component" value="Unassembled WGS sequence"/>
</dbReference>
<dbReference type="Gene3D" id="2.40.50.140">
    <property type="entry name" value="Nucleic acid-binding proteins"/>
    <property type="match status" value="1"/>
</dbReference>
<proteinExistence type="inferred from homology"/>
<dbReference type="InterPro" id="IPR045864">
    <property type="entry name" value="aa-tRNA-synth_II/BPL/LPL"/>
</dbReference>
<dbReference type="InterPro" id="IPR012340">
    <property type="entry name" value="NA-bd_OB-fold"/>
</dbReference>
<dbReference type="Gene3D" id="3.30.70.380">
    <property type="entry name" value="Ferrodoxin-fold anticodon-binding domain"/>
    <property type="match status" value="1"/>
</dbReference>
<dbReference type="FunFam" id="3.30.70.380:FF:000001">
    <property type="entry name" value="Phenylalanine--tRNA ligase beta subunit"/>
    <property type="match status" value="1"/>
</dbReference>
<keyword evidence="9 15" id="KW-0067">ATP-binding</keyword>
<feature type="binding site" evidence="15">
    <location>
        <position position="459"/>
    </location>
    <ligand>
        <name>Mg(2+)</name>
        <dbReference type="ChEBI" id="CHEBI:18420"/>
        <note>shared with alpha subunit</note>
    </ligand>
</feature>
<dbReference type="PROSITE" id="PS50886">
    <property type="entry name" value="TRBD"/>
    <property type="match status" value="1"/>
</dbReference>
<evidence type="ECO:0000313" key="20">
    <source>
        <dbReference type="EMBL" id="SBV88162.1"/>
    </source>
</evidence>
<evidence type="ECO:0000256" key="13">
    <source>
        <dbReference type="ARBA" id="ARBA00023146"/>
    </source>
</evidence>
<evidence type="ECO:0000256" key="6">
    <source>
        <dbReference type="ARBA" id="ARBA00022598"/>
    </source>
</evidence>
<dbReference type="InterPro" id="IPR005147">
    <property type="entry name" value="tRNA_synthase_B5-dom"/>
</dbReference>
<dbReference type="GO" id="GO:0000049">
    <property type="term" value="F:tRNA binding"/>
    <property type="evidence" value="ECO:0007669"/>
    <property type="project" value="UniProtKB-UniRule"/>
</dbReference>
<dbReference type="GO" id="GO:0005524">
    <property type="term" value="F:ATP binding"/>
    <property type="evidence" value="ECO:0007669"/>
    <property type="project" value="UniProtKB-UniRule"/>
</dbReference>
<dbReference type="Pfam" id="PF03483">
    <property type="entry name" value="B3_4"/>
    <property type="match status" value="1"/>
</dbReference>
<evidence type="ECO:0000256" key="1">
    <source>
        <dbReference type="ARBA" id="ARBA00004496"/>
    </source>
</evidence>
<evidence type="ECO:0000256" key="16">
    <source>
        <dbReference type="PROSITE-ProRule" id="PRU00209"/>
    </source>
</evidence>
<dbReference type="InterPro" id="IPR005146">
    <property type="entry name" value="B3/B4_tRNA-bd"/>
</dbReference>
<comment type="cofactor">
    <cofactor evidence="15">
        <name>Mg(2+)</name>
        <dbReference type="ChEBI" id="CHEBI:18420"/>
    </cofactor>
    <text evidence="15">Binds 2 magnesium ions per tetramer.</text>
</comment>
<comment type="similarity">
    <text evidence="2 15">Belongs to the phenylalanyl-tRNA synthetase beta subunit family. Type 1 subfamily.</text>
</comment>